<dbReference type="Proteomes" id="UP001597459">
    <property type="component" value="Unassembled WGS sequence"/>
</dbReference>
<reference evidence="5" key="1">
    <citation type="journal article" date="2019" name="Int. J. Syst. Evol. Microbiol.">
        <title>The Global Catalogue of Microorganisms (GCM) 10K type strain sequencing project: providing services to taxonomists for standard genome sequencing and annotation.</title>
        <authorList>
            <consortium name="The Broad Institute Genomics Platform"/>
            <consortium name="The Broad Institute Genome Sequencing Center for Infectious Disease"/>
            <person name="Wu L."/>
            <person name="Ma J."/>
        </authorList>
    </citation>
    <scope>NUCLEOTIDE SEQUENCE [LARGE SCALE GENOMIC DNA]</scope>
    <source>
        <strain evidence="5">KCTC 42423</strain>
    </source>
</reference>
<accession>A0ABW5NBI3</accession>
<keyword evidence="5" id="KW-1185">Reference proteome</keyword>
<proteinExistence type="predicted"/>
<keyword evidence="1 2" id="KW-0732">Signal</keyword>
<dbReference type="InterPro" id="IPR027385">
    <property type="entry name" value="Beta-barrel_OMP"/>
</dbReference>
<evidence type="ECO:0000259" key="3">
    <source>
        <dbReference type="Pfam" id="PF13505"/>
    </source>
</evidence>
<dbReference type="SUPFAM" id="SSF56925">
    <property type="entry name" value="OMPA-like"/>
    <property type="match status" value="1"/>
</dbReference>
<gene>
    <name evidence="4" type="ORF">ACFSTE_19105</name>
</gene>
<name>A0ABW5NBI3_9FLAO</name>
<evidence type="ECO:0000313" key="4">
    <source>
        <dbReference type="EMBL" id="MFD2592955.1"/>
    </source>
</evidence>
<evidence type="ECO:0000256" key="1">
    <source>
        <dbReference type="ARBA" id="ARBA00022729"/>
    </source>
</evidence>
<dbReference type="RefSeq" id="WP_378255145.1">
    <property type="nucleotide sequence ID" value="NZ_JBHSJV010000001.1"/>
</dbReference>
<dbReference type="EMBL" id="JBHULX010000039">
    <property type="protein sequence ID" value="MFD2592955.1"/>
    <property type="molecule type" value="Genomic_DNA"/>
</dbReference>
<feature type="domain" description="Outer membrane protein beta-barrel" evidence="3">
    <location>
        <begin position="7"/>
        <end position="193"/>
    </location>
</feature>
<protein>
    <submittedName>
        <fullName evidence="4">Porin family protein</fullName>
    </submittedName>
</protein>
<dbReference type="Gene3D" id="2.40.160.20">
    <property type="match status" value="1"/>
</dbReference>
<organism evidence="4 5">
    <name type="scientific">Aquimarina hainanensis</name>
    <dbReference type="NCBI Taxonomy" id="1578017"/>
    <lineage>
        <taxon>Bacteria</taxon>
        <taxon>Pseudomonadati</taxon>
        <taxon>Bacteroidota</taxon>
        <taxon>Flavobacteriia</taxon>
        <taxon>Flavobacteriales</taxon>
        <taxon>Flavobacteriaceae</taxon>
        <taxon>Aquimarina</taxon>
    </lineage>
</organism>
<evidence type="ECO:0000313" key="5">
    <source>
        <dbReference type="Proteomes" id="UP001597459"/>
    </source>
</evidence>
<dbReference type="InterPro" id="IPR011250">
    <property type="entry name" value="OMP/PagP_B-barrel"/>
</dbReference>
<comment type="caution">
    <text evidence="4">The sequence shown here is derived from an EMBL/GenBank/DDBJ whole genome shotgun (WGS) entry which is preliminary data.</text>
</comment>
<dbReference type="Pfam" id="PF13505">
    <property type="entry name" value="OMP_b-brl"/>
    <property type="match status" value="1"/>
</dbReference>
<sequence length="193" mass="21259">MKKLMFTALAVLAFTFANAQEEGFTKGSSFVSGSFGFNSESTGDVKDNSFNFSPRAAYFLTENIAAGAKLGFTSRKQENGTDPEIKTNEFTIGAFGRYYFTPATKFSVFAELELDYNTRKVEVGNGDTKFNGFGIGFAPGVNYFLNKNFAIEATWGALNYRTFKQDVSGAESTDNFNIGVNLDDINFGLVYKF</sequence>
<feature type="chain" id="PRO_5046282964" evidence="2">
    <location>
        <begin position="20"/>
        <end position="193"/>
    </location>
</feature>
<feature type="signal peptide" evidence="2">
    <location>
        <begin position="1"/>
        <end position="19"/>
    </location>
</feature>
<evidence type="ECO:0000256" key="2">
    <source>
        <dbReference type="SAM" id="SignalP"/>
    </source>
</evidence>